<protein>
    <recommendedName>
        <fullName evidence="4">Cardiolipin synthase N-terminal domain-containing protein</fullName>
    </recommendedName>
</protein>
<name>A0ABS0IWB7_9GAMM</name>
<evidence type="ECO:0000256" key="1">
    <source>
        <dbReference type="SAM" id="Phobius"/>
    </source>
</evidence>
<dbReference type="Proteomes" id="UP000614721">
    <property type="component" value="Unassembled WGS sequence"/>
</dbReference>
<accession>A0ABS0IWB7</accession>
<dbReference type="EMBL" id="JADSJP010000015">
    <property type="protein sequence ID" value="MBG2879677.1"/>
    <property type="molecule type" value="Genomic_DNA"/>
</dbReference>
<proteinExistence type="predicted"/>
<comment type="caution">
    <text evidence="2">The sequence shown here is derived from an EMBL/GenBank/DDBJ whole genome shotgun (WGS) entry which is preliminary data.</text>
</comment>
<dbReference type="RefSeq" id="WP_196565982.1">
    <property type="nucleotide sequence ID" value="NZ_JADRYY010000002.1"/>
</dbReference>
<keyword evidence="1" id="KW-0812">Transmembrane</keyword>
<reference evidence="2 3" key="1">
    <citation type="submission" date="2020-11" db="EMBL/GenBank/DDBJ databases">
        <title>Enhanced detection system for hospital associated transmission using whole genome sequencing surveillance.</title>
        <authorList>
            <person name="Harrison L.H."/>
            <person name="Van Tyne D."/>
            <person name="Marsh J.W."/>
            <person name="Griffith M.P."/>
            <person name="Snyder D.J."/>
            <person name="Cooper V.S."/>
            <person name="Mustapha M."/>
        </authorList>
    </citation>
    <scope>NUCLEOTIDE SEQUENCE [LARGE SCALE GENOMIC DNA]</scope>
    <source>
        <strain evidence="2 3">PR00075</strain>
    </source>
</reference>
<keyword evidence="1" id="KW-1133">Transmembrane helix</keyword>
<organism evidence="2 3">
    <name type="scientific">Proteus alimentorum</name>
    <dbReference type="NCBI Taxonomy" id="1973495"/>
    <lineage>
        <taxon>Bacteria</taxon>
        <taxon>Pseudomonadati</taxon>
        <taxon>Pseudomonadota</taxon>
        <taxon>Gammaproteobacteria</taxon>
        <taxon>Enterobacterales</taxon>
        <taxon>Morganellaceae</taxon>
        <taxon>Proteus</taxon>
    </lineage>
</organism>
<evidence type="ECO:0008006" key="4">
    <source>
        <dbReference type="Google" id="ProtNLM"/>
    </source>
</evidence>
<feature type="transmembrane region" description="Helical" evidence="1">
    <location>
        <begin position="46"/>
        <end position="64"/>
    </location>
</feature>
<sequence>MSESHFIVDAIFTLAFFGAFYWYICVAVIIVMIYTTIKTQKTLFRILFILIALVFAYLPFMQYLW</sequence>
<keyword evidence="3" id="KW-1185">Reference proteome</keyword>
<evidence type="ECO:0000313" key="3">
    <source>
        <dbReference type="Proteomes" id="UP000614721"/>
    </source>
</evidence>
<evidence type="ECO:0000313" key="2">
    <source>
        <dbReference type="EMBL" id="MBG2879677.1"/>
    </source>
</evidence>
<keyword evidence="1" id="KW-0472">Membrane</keyword>
<gene>
    <name evidence="2" type="ORF">I4902_10390</name>
</gene>
<feature type="transmembrane region" description="Helical" evidence="1">
    <location>
        <begin position="6"/>
        <end position="34"/>
    </location>
</feature>